<name>A0A1H0JVJ9_9PSEU</name>
<evidence type="ECO:0000313" key="9">
    <source>
        <dbReference type="Proteomes" id="UP000199691"/>
    </source>
</evidence>
<dbReference type="Proteomes" id="UP000199691">
    <property type="component" value="Unassembled WGS sequence"/>
</dbReference>
<dbReference type="Gene3D" id="1.10.510.10">
    <property type="entry name" value="Transferase(Phosphotransferase) domain 1"/>
    <property type="match status" value="1"/>
</dbReference>
<evidence type="ECO:0000256" key="5">
    <source>
        <dbReference type="ARBA" id="ARBA00022840"/>
    </source>
</evidence>
<feature type="compositionally biased region" description="Basic and acidic residues" evidence="6">
    <location>
        <begin position="353"/>
        <end position="363"/>
    </location>
</feature>
<dbReference type="InterPro" id="IPR011009">
    <property type="entry name" value="Kinase-like_dom_sf"/>
</dbReference>
<dbReference type="EMBL" id="FNIX01000002">
    <property type="protein sequence ID" value="SDO47805.1"/>
    <property type="molecule type" value="Genomic_DNA"/>
</dbReference>
<keyword evidence="5" id="KW-0067">ATP-binding</keyword>
<proteinExistence type="predicted"/>
<dbReference type="PANTHER" id="PTHR43671">
    <property type="entry name" value="SERINE/THREONINE-PROTEIN KINASE NEK"/>
    <property type="match status" value="1"/>
</dbReference>
<keyword evidence="8" id="KW-0723">Serine/threonine-protein kinase</keyword>
<dbReference type="PROSITE" id="PS50011">
    <property type="entry name" value="PROTEIN_KINASE_DOM"/>
    <property type="match status" value="1"/>
</dbReference>
<evidence type="ECO:0000256" key="3">
    <source>
        <dbReference type="ARBA" id="ARBA00022741"/>
    </source>
</evidence>
<feature type="compositionally biased region" description="Low complexity" evidence="6">
    <location>
        <begin position="311"/>
        <end position="328"/>
    </location>
</feature>
<dbReference type="SUPFAM" id="SSF56112">
    <property type="entry name" value="Protein kinase-like (PK-like)"/>
    <property type="match status" value="1"/>
</dbReference>
<dbReference type="Gene3D" id="3.30.200.20">
    <property type="entry name" value="Phosphorylase Kinase, domain 1"/>
    <property type="match status" value="1"/>
</dbReference>
<keyword evidence="4 8" id="KW-0418">Kinase</keyword>
<dbReference type="CDD" id="cd14014">
    <property type="entry name" value="STKc_PknB_like"/>
    <property type="match status" value="1"/>
</dbReference>
<evidence type="ECO:0000256" key="2">
    <source>
        <dbReference type="ARBA" id="ARBA00022679"/>
    </source>
</evidence>
<dbReference type="PANTHER" id="PTHR43671:SF13">
    <property type="entry name" value="SERINE_THREONINE-PROTEIN KINASE NEK2"/>
    <property type="match status" value="1"/>
</dbReference>
<evidence type="ECO:0000313" key="8">
    <source>
        <dbReference type="EMBL" id="SDO47805.1"/>
    </source>
</evidence>
<evidence type="ECO:0000256" key="4">
    <source>
        <dbReference type="ARBA" id="ARBA00022777"/>
    </source>
</evidence>
<dbReference type="InterPro" id="IPR000719">
    <property type="entry name" value="Prot_kinase_dom"/>
</dbReference>
<accession>A0A1H0JVJ9</accession>
<keyword evidence="3" id="KW-0547">Nucleotide-binding</keyword>
<dbReference type="InterPro" id="IPR008271">
    <property type="entry name" value="Ser/Thr_kinase_AS"/>
</dbReference>
<dbReference type="EC" id="2.7.11.1" evidence="1"/>
<feature type="region of interest" description="Disordered" evidence="6">
    <location>
        <begin position="304"/>
        <end position="389"/>
    </location>
</feature>
<feature type="compositionally biased region" description="Polar residues" evidence="6">
    <location>
        <begin position="413"/>
        <end position="422"/>
    </location>
</feature>
<keyword evidence="2" id="KW-0808">Transferase</keyword>
<dbReference type="SMART" id="SM00220">
    <property type="entry name" value="S_TKc"/>
    <property type="match status" value="1"/>
</dbReference>
<dbReference type="STRING" id="641025.SAMN05421507_102659"/>
<organism evidence="8 9">
    <name type="scientific">Lentzea jiangxiensis</name>
    <dbReference type="NCBI Taxonomy" id="641025"/>
    <lineage>
        <taxon>Bacteria</taxon>
        <taxon>Bacillati</taxon>
        <taxon>Actinomycetota</taxon>
        <taxon>Actinomycetes</taxon>
        <taxon>Pseudonocardiales</taxon>
        <taxon>Pseudonocardiaceae</taxon>
        <taxon>Lentzea</taxon>
    </lineage>
</organism>
<dbReference type="GO" id="GO:0004674">
    <property type="term" value="F:protein serine/threonine kinase activity"/>
    <property type="evidence" value="ECO:0007669"/>
    <property type="project" value="UniProtKB-KW"/>
</dbReference>
<gene>
    <name evidence="8" type="ORF">SAMN05421507_102659</name>
</gene>
<feature type="domain" description="Protein kinase" evidence="7">
    <location>
        <begin position="14"/>
        <end position="271"/>
    </location>
</feature>
<evidence type="ECO:0000256" key="6">
    <source>
        <dbReference type="SAM" id="MobiDB-lite"/>
    </source>
</evidence>
<protein>
    <recommendedName>
        <fullName evidence="1">non-specific serine/threonine protein kinase</fullName>
        <ecNumber evidence="1">2.7.11.1</ecNumber>
    </recommendedName>
</protein>
<feature type="compositionally biased region" description="Basic residues" evidence="6">
    <location>
        <begin position="368"/>
        <end position="383"/>
    </location>
</feature>
<sequence>MSASAHDNLLAERYELAESLGSGAVADVRRAWDTRLRRQVAVKLFRAGSDLGDARRFDNEITTLAGLSHPGLVQVHDAGTTAGTPFVVLQLVDGCTLRDRIADGPLSSDEVRRLGANLADALAYVHARGVMHRDIKPSNILIDRDGGAYLADFGLARLIGTTRLTGTDQLVGTAAYLAPEQVRGEEFGCPVDVYALGLVLLECLTGQREYQGSEIESAVARLHRQPAVPDELPEDLKRLLTLMTSLSPRRRPSAADCARALREPSGTVALLDVPVRPQRPVRVLVASAALALLTTAGVTAAFLSPPPPAESAPQQTTTTPAVPGTTSVLPPVAEPAQPRNNPPAAIPTQVNLKGEDKQDEKRTTTSPRKARAGKRPKASRRARGATAERFSYRRCCGGTAGVARTAARASGKFANNGSNTSVPVMARGARTA</sequence>
<feature type="region of interest" description="Disordered" evidence="6">
    <location>
        <begin position="412"/>
        <end position="432"/>
    </location>
</feature>
<dbReference type="AlphaFoldDB" id="A0A1H0JVJ9"/>
<keyword evidence="9" id="KW-1185">Reference proteome</keyword>
<evidence type="ECO:0000259" key="7">
    <source>
        <dbReference type="PROSITE" id="PS50011"/>
    </source>
</evidence>
<evidence type="ECO:0000256" key="1">
    <source>
        <dbReference type="ARBA" id="ARBA00012513"/>
    </source>
</evidence>
<dbReference type="InterPro" id="IPR050660">
    <property type="entry name" value="NEK_Ser/Thr_kinase"/>
</dbReference>
<dbReference type="PROSITE" id="PS00108">
    <property type="entry name" value="PROTEIN_KINASE_ST"/>
    <property type="match status" value="1"/>
</dbReference>
<reference evidence="9" key="1">
    <citation type="submission" date="2016-10" db="EMBL/GenBank/DDBJ databases">
        <authorList>
            <person name="Varghese N."/>
            <person name="Submissions S."/>
        </authorList>
    </citation>
    <scope>NUCLEOTIDE SEQUENCE [LARGE SCALE GENOMIC DNA]</scope>
    <source>
        <strain evidence="9">CGMCC 4.6609</strain>
    </source>
</reference>
<dbReference type="GO" id="GO:0005524">
    <property type="term" value="F:ATP binding"/>
    <property type="evidence" value="ECO:0007669"/>
    <property type="project" value="UniProtKB-KW"/>
</dbReference>
<dbReference type="Pfam" id="PF00069">
    <property type="entry name" value="Pkinase"/>
    <property type="match status" value="1"/>
</dbReference>